<dbReference type="Proteomes" id="UP000324159">
    <property type="component" value="Unassembled WGS sequence"/>
</dbReference>
<gene>
    <name evidence="3" type="ORF">EDC39_10362</name>
</gene>
<feature type="signal peptide" evidence="1">
    <location>
        <begin position="1"/>
        <end position="20"/>
    </location>
</feature>
<dbReference type="InterPro" id="IPR029062">
    <property type="entry name" value="Class_I_gatase-like"/>
</dbReference>
<keyword evidence="1" id="KW-0732">Signal</keyword>
<evidence type="ECO:0000256" key="1">
    <source>
        <dbReference type="SAM" id="SignalP"/>
    </source>
</evidence>
<sequence>MPFRLTLFLCLLMLPLSLRAAQKPVVWFDQAHGQAFRIDRQGPLHLTDFARLLIEQGSVAETSRQPLDSGMLDKAEALVLSGAFRPYSEAEIDAVMDFLRRGGRLAVMLHIAPPVGTLLHRLGVDFSNGVIREQDRILGGDPLNFRVVDLAAHPVLAGLRGFNIYGGWALTNTGSGCRIIARTGPRAWVDLDRNRRLNRGDAMQRFGVAVAGTLGKGGFIIFADDAIFQNRFLAANRRLAVNLARWLLGKPTQNRQVAQR</sequence>
<protein>
    <recommendedName>
        <fullName evidence="2">DUF4350 domain-containing protein</fullName>
    </recommendedName>
</protein>
<dbReference type="Pfam" id="PF14258">
    <property type="entry name" value="DUF4350"/>
    <property type="match status" value="1"/>
</dbReference>
<dbReference type="SUPFAM" id="SSF52317">
    <property type="entry name" value="Class I glutamine amidotransferase-like"/>
    <property type="match status" value="1"/>
</dbReference>
<keyword evidence="4" id="KW-1185">Reference proteome</keyword>
<organism evidence="3 4">
    <name type="scientific">Geothermobacter ehrlichii</name>
    <dbReference type="NCBI Taxonomy" id="213224"/>
    <lineage>
        <taxon>Bacteria</taxon>
        <taxon>Pseudomonadati</taxon>
        <taxon>Thermodesulfobacteriota</taxon>
        <taxon>Desulfuromonadia</taxon>
        <taxon>Desulfuromonadales</taxon>
        <taxon>Geothermobacteraceae</taxon>
        <taxon>Geothermobacter</taxon>
    </lineage>
</organism>
<dbReference type="InterPro" id="IPR025646">
    <property type="entry name" value="DUF4350"/>
</dbReference>
<dbReference type="EMBL" id="VNIB01000003">
    <property type="protein sequence ID" value="TYO99219.1"/>
    <property type="molecule type" value="Genomic_DNA"/>
</dbReference>
<reference evidence="3 4" key="1">
    <citation type="submission" date="2019-07" db="EMBL/GenBank/DDBJ databases">
        <title>Genomic Encyclopedia of Type Strains, Phase IV (KMG-IV): sequencing the most valuable type-strain genomes for metagenomic binning, comparative biology and taxonomic classification.</title>
        <authorList>
            <person name="Goeker M."/>
        </authorList>
    </citation>
    <scope>NUCLEOTIDE SEQUENCE [LARGE SCALE GENOMIC DNA]</scope>
    <source>
        <strain evidence="3 4">SS015</strain>
    </source>
</reference>
<evidence type="ECO:0000259" key="2">
    <source>
        <dbReference type="Pfam" id="PF14258"/>
    </source>
</evidence>
<evidence type="ECO:0000313" key="4">
    <source>
        <dbReference type="Proteomes" id="UP000324159"/>
    </source>
</evidence>
<accession>A0A5D3WNI5</accession>
<name>A0A5D3WNI5_9BACT</name>
<proteinExistence type="predicted"/>
<feature type="chain" id="PRO_5022711742" description="DUF4350 domain-containing protein" evidence="1">
    <location>
        <begin position="21"/>
        <end position="260"/>
    </location>
</feature>
<evidence type="ECO:0000313" key="3">
    <source>
        <dbReference type="EMBL" id="TYO99219.1"/>
    </source>
</evidence>
<dbReference type="RefSeq" id="WP_187426644.1">
    <property type="nucleotide sequence ID" value="NZ_VNIB01000003.1"/>
</dbReference>
<comment type="caution">
    <text evidence="3">The sequence shown here is derived from an EMBL/GenBank/DDBJ whole genome shotgun (WGS) entry which is preliminary data.</text>
</comment>
<dbReference type="AlphaFoldDB" id="A0A5D3WNI5"/>
<feature type="domain" description="DUF4350" evidence="2">
    <location>
        <begin position="49"/>
        <end position="243"/>
    </location>
</feature>